<reference evidence="1 2" key="1">
    <citation type="submission" date="2024-09" db="EMBL/GenBank/DDBJ databases">
        <title>Rethinking Asexuality: The Enigmatic Case of Functional Sexual Genes in Lepraria (Stereocaulaceae).</title>
        <authorList>
            <person name="Doellman M."/>
            <person name="Sun Y."/>
            <person name="Barcenas-Pena A."/>
            <person name="Lumbsch H.T."/>
            <person name="Grewe F."/>
        </authorList>
    </citation>
    <scope>NUCLEOTIDE SEQUENCE [LARGE SCALE GENOMIC DNA]</scope>
    <source>
        <strain evidence="1 2">Mercado 3170</strain>
    </source>
</reference>
<evidence type="ECO:0000313" key="1">
    <source>
        <dbReference type="EMBL" id="KAL2040926.1"/>
    </source>
</evidence>
<organism evidence="1 2">
    <name type="scientific">Stereocaulon virgatum</name>
    <dbReference type="NCBI Taxonomy" id="373712"/>
    <lineage>
        <taxon>Eukaryota</taxon>
        <taxon>Fungi</taxon>
        <taxon>Dikarya</taxon>
        <taxon>Ascomycota</taxon>
        <taxon>Pezizomycotina</taxon>
        <taxon>Lecanoromycetes</taxon>
        <taxon>OSLEUM clade</taxon>
        <taxon>Lecanoromycetidae</taxon>
        <taxon>Lecanorales</taxon>
        <taxon>Lecanorineae</taxon>
        <taxon>Stereocaulaceae</taxon>
        <taxon>Stereocaulon</taxon>
    </lineage>
</organism>
<keyword evidence="2" id="KW-1185">Reference proteome</keyword>
<gene>
    <name evidence="1" type="ORF">N7G274_006384</name>
</gene>
<name>A0ABR4A7P2_9LECA</name>
<sequence>MEHKQKAQTHISMKAGKPRNALFVWRKTDAVFMGPQIETSFQLLSSKSSEHQQQAPQPLHVMPQMQMMMQEPAQQRAREGLFGRPRDDEAGRHYMPAFRRMGGRSEGNAETIIPNLTMLVA</sequence>
<dbReference type="EMBL" id="JBEFKJ010000019">
    <property type="protein sequence ID" value="KAL2040926.1"/>
    <property type="molecule type" value="Genomic_DNA"/>
</dbReference>
<accession>A0ABR4A7P2</accession>
<protein>
    <submittedName>
        <fullName evidence="1">Uncharacterized protein</fullName>
    </submittedName>
</protein>
<comment type="caution">
    <text evidence="1">The sequence shown here is derived from an EMBL/GenBank/DDBJ whole genome shotgun (WGS) entry which is preliminary data.</text>
</comment>
<dbReference type="Proteomes" id="UP001590950">
    <property type="component" value="Unassembled WGS sequence"/>
</dbReference>
<evidence type="ECO:0000313" key="2">
    <source>
        <dbReference type="Proteomes" id="UP001590950"/>
    </source>
</evidence>
<proteinExistence type="predicted"/>